<keyword evidence="4 7" id="KW-0812">Transmembrane</keyword>
<keyword evidence="2 7" id="KW-0813">Transport</keyword>
<keyword evidence="6 7" id="KW-0472">Membrane</keyword>
<dbReference type="PANTHER" id="PTHR30151:SF20">
    <property type="entry name" value="ABC TRANSPORTER PERMEASE PROTEIN HI_0355-RELATED"/>
    <property type="match status" value="1"/>
</dbReference>
<evidence type="ECO:0000256" key="7">
    <source>
        <dbReference type="RuleBase" id="RU363032"/>
    </source>
</evidence>
<dbReference type="GO" id="GO:0055085">
    <property type="term" value="P:transmembrane transport"/>
    <property type="evidence" value="ECO:0007669"/>
    <property type="project" value="InterPro"/>
</dbReference>
<dbReference type="GO" id="GO:0005886">
    <property type="term" value="C:plasma membrane"/>
    <property type="evidence" value="ECO:0007669"/>
    <property type="project" value="UniProtKB-SubCell"/>
</dbReference>
<dbReference type="PANTHER" id="PTHR30151">
    <property type="entry name" value="ALKANE SULFONATE ABC TRANSPORTER-RELATED, MEMBRANE SUBUNIT"/>
    <property type="match status" value="1"/>
</dbReference>
<gene>
    <name evidence="9" type="ORF">FHP06_04185</name>
</gene>
<dbReference type="AlphaFoldDB" id="A0A5C8NKY3"/>
<keyword evidence="10" id="KW-1185">Reference proteome</keyword>
<dbReference type="Pfam" id="PF00528">
    <property type="entry name" value="BPD_transp_1"/>
    <property type="match status" value="1"/>
</dbReference>
<comment type="subcellular location">
    <subcellularLocation>
        <location evidence="1 7">Cell membrane</location>
        <topology evidence="1 7">Multi-pass membrane protein</topology>
    </subcellularLocation>
</comment>
<dbReference type="InterPro" id="IPR000515">
    <property type="entry name" value="MetI-like"/>
</dbReference>
<dbReference type="RefSeq" id="WP_147684109.1">
    <property type="nucleotide sequence ID" value="NZ_VDUX01000002.1"/>
</dbReference>
<feature type="transmembrane region" description="Helical" evidence="7">
    <location>
        <begin position="113"/>
        <end position="136"/>
    </location>
</feature>
<evidence type="ECO:0000256" key="1">
    <source>
        <dbReference type="ARBA" id="ARBA00004651"/>
    </source>
</evidence>
<evidence type="ECO:0000313" key="10">
    <source>
        <dbReference type="Proteomes" id="UP000321571"/>
    </source>
</evidence>
<dbReference type="Gene3D" id="1.10.3720.10">
    <property type="entry name" value="MetI-like"/>
    <property type="match status" value="1"/>
</dbReference>
<dbReference type="Proteomes" id="UP000321571">
    <property type="component" value="Unassembled WGS sequence"/>
</dbReference>
<evidence type="ECO:0000256" key="5">
    <source>
        <dbReference type="ARBA" id="ARBA00022989"/>
    </source>
</evidence>
<dbReference type="PROSITE" id="PS50928">
    <property type="entry name" value="ABC_TM1"/>
    <property type="match status" value="1"/>
</dbReference>
<feature type="transmembrane region" description="Helical" evidence="7">
    <location>
        <begin position="21"/>
        <end position="39"/>
    </location>
</feature>
<feature type="transmembrane region" description="Helical" evidence="7">
    <location>
        <begin position="182"/>
        <end position="213"/>
    </location>
</feature>
<dbReference type="SUPFAM" id="SSF161098">
    <property type="entry name" value="MetI-like"/>
    <property type="match status" value="1"/>
</dbReference>
<dbReference type="InterPro" id="IPR035906">
    <property type="entry name" value="MetI-like_sf"/>
</dbReference>
<organism evidence="9 10">
    <name type="scientific">Aeromicrobium terrae</name>
    <dbReference type="NCBI Taxonomy" id="2498846"/>
    <lineage>
        <taxon>Bacteria</taxon>
        <taxon>Bacillati</taxon>
        <taxon>Actinomycetota</taxon>
        <taxon>Actinomycetes</taxon>
        <taxon>Propionibacteriales</taxon>
        <taxon>Nocardioidaceae</taxon>
        <taxon>Aeromicrobium</taxon>
    </lineage>
</organism>
<keyword evidence="5 7" id="KW-1133">Transmembrane helix</keyword>
<feature type="transmembrane region" description="Helical" evidence="7">
    <location>
        <begin position="142"/>
        <end position="161"/>
    </location>
</feature>
<feature type="transmembrane region" description="Helical" evidence="7">
    <location>
        <begin position="80"/>
        <end position="101"/>
    </location>
</feature>
<name>A0A5C8NKY3_9ACTN</name>
<feature type="domain" description="ABC transmembrane type-1" evidence="8">
    <location>
        <begin position="76"/>
        <end position="254"/>
    </location>
</feature>
<evidence type="ECO:0000256" key="6">
    <source>
        <dbReference type="ARBA" id="ARBA00023136"/>
    </source>
</evidence>
<evidence type="ECO:0000256" key="3">
    <source>
        <dbReference type="ARBA" id="ARBA00022475"/>
    </source>
</evidence>
<sequence>MTVTTLTKVRTSSGGRLLSRPGYLAGARALLLVAILLAWKASTQIGWLDEAFVSTPRQVAVATWDLLTGEELWPNLRVTLYEVVVAFGLSAVLGVAAAIVLDRNRSLNALVAPFFTAINSMPRIALGPLFILWFGIGATSKVALATSLGFFIVLVAVMGGLKNVDRDMLLMSRLYGAREQQLFWHVRLPWCLPSLFAGLRLTIVYCTGGAVIGEMIAAQNGLGLLLQTYSSQFNIANVIAILLVLVVMVSVMTGVLELVERRLLGWSEGSTDIPG</sequence>
<dbReference type="EMBL" id="VDUX01000002">
    <property type="protein sequence ID" value="TXL61922.1"/>
    <property type="molecule type" value="Genomic_DNA"/>
</dbReference>
<comment type="similarity">
    <text evidence="7">Belongs to the binding-protein-dependent transport system permease family.</text>
</comment>
<accession>A0A5C8NKY3</accession>
<evidence type="ECO:0000259" key="8">
    <source>
        <dbReference type="PROSITE" id="PS50928"/>
    </source>
</evidence>
<dbReference type="OrthoDB" id="7274389at2"/>
<comment type="caution">
    <text evidence="9">The sequence shown here is derived from an EMBL/GenBank/DDBJ whole genome shotgun (WGS) entry which is preliminary data.</text>
</comment>
<keyword evidence="3" id="KW-1003">Cell membrane</keyword>
<proteinExistence type="inferred from homology"/>
<dbReference type="CDD" id="cd06261">
    <property type="entry name" value="TM_PBP2"/>
    <property type="match status" value="1"/>
</dbReference>
<reference evidence="9 10" key="1">
    <citation type="submission" date="2019-06" db="EMBL/GenBank/DDBJ databases">
        <title>Aeromicrobium sp. nov., isolated from a maize field.</title>
        <authorList>
            <person name="Lin S.-Y."/>
            <person name="Tsai C.-F."/>
            <person name="Young C.-C."/>
        </authorList>
    </citation>
    <scope>NUCLEOTIDE SEQUENCE [LARGE SCALE GENOMIC DNA]</scope>
    <source>
        <strain evidence="9 10">CC-CFT486</strain>
    </source>
</reference>
<protein>
    <submittedName>
        <fullName evidence="9">ABC transporter permease</fullName>
    </submittedName>
</protein>
<evidence type="ECO:0000313" key="9">
    <source>
        <dbReference type="EMBL" id="TXL61922.1"/>
    </source>
</evidence>
<feature type="transmembrane region" description="Helical" evidence="7">
    <location>
        <begin position="233"/>
        <end position="256"/>
    </location>
</feature>
<evidence type="ECO:0000256" key="2">
    <source>
        <dbReference type="ARBA" id="ARBA00022448"/>
    </source>
</evidence>
<evidence type="ECO:0000256" key="4">
    <source>
        <dbReference type="ARBA" id="ARBA00022692"/>
    </source>
</evidence>